<sequence>MPAPAPEQTLSETAAPTSGTHPRSRWSAAALAVVLGILAGLFGTVLHLQLSWLGGILLPWGALLALILVAAVQLWAALSTRELWVGGIVAVAAFTTVLLMRYWPGSDSFSVGLDQYTLQMLPGPAVAGALWQWGVPAVGVALMLVSQRLLRGVGHPVRGAGTHTV</sequence>
<gene>
    <name evidence="3" type="ORF">SAMN04487966_101335</name>
</gene>
<accession>A0A1I7MEX7</accession>
<evidence type="ECO:0000313" key="3">
    <source>
        <dbReference type="EMBL" id="SFV20370.1"/>
    </source>
</evidence>
<reference evidence="3 4" key="1">
    <citation type="submission" date="2016-10" db="EMBL/GenBank/DDBJ databases">
        <authorList>
            <person name="de Groot N.N."/>
        </authorList>
    </citation>
    <scope>NUCLEOTIDE SEQUENCE [LARGE SCALE GENOMIC DNA]</scope>
    <source>
        <strain evidence="3 4">CGMCC 1.7054</strain>
    </source>
</reference>
<name>A0A1I7MEX7_9MICC</name>
<dbReference type="AlphaFoldDB" id="A0A1I7MEX7"/>
<organism evidence="3 4">
    <name type="scientific">Micrococcus terreus</name>
    <dbReference type="NCBI Taxonomy" id="574650"/>
    <lineage>
        <taxon>Bacteria</taxon>
        <taxon>Bacillati</taxon>
        <taxon>Actinomycetota</taxon>
        <taxon>Actinomycetes</taxon>
        <taxon>Micrococcales</taxon>
        <taxon>Micrococcaceae</taxon>
        <taxon>Micrococcus</taxon>
    </lineage>
</organism>
<dbReference type="STRING" id="574650.SAMN04487966_101335"/>
<keyword evidence="2" id="KW-0812">Transmembrane</keyword>
<evidence type="ECO:0000313" key="4">
    <source>
        <dbReference type="Proteomes" id="UP000198881"/>
    </source>
</evidence>
<dbReference type="OrthoDB" id="4966559at2"/>
<keyword evidence="4" id="KW-1185">Reference proteome</keyword>
<dbReference type="EMBL" id="FPCG01000001">
    <property type="protein sequence ID" value="SFV20370.1"/>
    <property type="molecule type" value="Genomic_DNA"/>
</dbReference>
<evidence type="ECO:0000256" key="2">
    <source>
        <dbReference type="SAM" id="Phobius"/>
    </source>
</evidence>
<feature type="transmembrane region" description="Helical" evidence="2">
    <location>
        <begin position="56"/>
        <end position="76"/>
    </location>
</feature>
<proteinExistence type="predicted"/>
<keyword evidence="2" id="KW-0472">Membrane</keyword>
<evidence type="ECO:0000256" key="1">
    <source>
        <dbReference type="SAM" id="MobiDB-lite"/>
    </source>
</evidence>
<feature type="transmembrane region" description="Helical" evidence="2">
    <location>
        <begin position="123"/>
        <end position="145"/>
    </location>
</feature>
<protein>
    <submittedName>
        <fullName evidence="3">N-acetyl-1-D-myo-inositol-2-amino-2-deoxy-alpha-D-glucopyranoside deacetylase</fullName>
    </submittedName>
</protein>
<feature type="transmembrane region" description="Helical" evidence="2">
    <location>
        <begin position="83"/>
        <end position="103"/>
    </location>
</feature>
<feature type="compositionally biased region" description="Polar residues" evidence="1">
    <location>
        <begin position="8"/>
        <end position="21"/>
    </location>
</feature>
<keyword evidence="2" id="KW-1133">Transmembrane helix</keyword>
<feature type="region of interest" description="Disordered" evidence="1">
    <location>
        <begin position="1"/>
        <end position="22"/>
    </location>
</feature>
<dbReference type="RefSeq" id="WP_091693296.1">
    <property type="nucleotide sequence ID" value="NZ_CAMIGK010000052.1"/>
</dbReference>
<feature type="transmembrane region" description="Helical" evidence="2">
    <location>
        <begin position="28"/>
        <end position="50"/>
    </location>
</feature>
<dbReference type="Proteomes" id="UP000198881">
    <property type="component" value="Unassembled WGS sequence"/>
</dbReference>